<accession>A0ACB6QRR4</accession>
<evidence type="ECO:0000313" key="1">
    <source>
        <dbReference type="EMBL" id="KAF2469575.1"/>
    </source>
</evidence>
<proteinExistence type="predicted"/>
<dbReference type="EMBL" id="MU003511">
    <property type="protein sequence ID" value="KAF2469575.1"/>
    <property type="molecule type" value="Genomic_DNA"/>
</dbReference>
<protein>
    <submittedName>
        <fullName evidence="1">Uncharacterized protein</fullName>
    </submittedName>
</protein>
<organism evidence="1 2">
    <name type="scientific">Lindgomyces ingoldianus</name>
    <dbReference type="NCBI Taxonomy" id="673940"/>
    <lineage>
        <taxon>Eukaryota</taxon>
        <taxon>Fungi</taxon>
        <taxon>Dikarya</taxon>
        <taxon>Ascomycota</taxon>
        <taxon>Pezizomycotina</taxon>
        <taxon>Dothideomycetes</taxon>
        <taxon>Pleosporomycetidae</taxon>
        <taxon>Pleosporales</taxon>
        <taxon>Lindgomycetaceae</taxon>
        <taxon>Lindgomyces</taxon>
    </lineage>
</organism>
<sequence length="503" mass="56467">MSYPNLLDRGNVNGNAYGHTYRELYIGGGAKAHLGDNKFHFGPFNAPTTFSFPSGKSKEVLRVQEGAHDSPAKDRPETPPRPSAAIPFSRDKDFVKRSIILNQIHEQCAMPGSRTALVGLGGVGKSQLAIEFAYRTRERSSETWVFWVHAGNASRFEQGYREIADRVKISGRQNPEANIFKLVYDWLCDSKGQWLLILDNVDDACFLLDAPVYDQRQPTDSATASKPLREYLPHCQSGSILITTRNKDAALKLVEGCDIISVGPMDEEDALALFEKKLGVHHVSSGIAELAAALEHLPLAIVQAAAYISKRAPRCSVVDYLAKFKESDYKRTSLLNRNEGHLRRDWEAKNSIIITWKISFDYIHKTRPSAANLLSLMSFFDGQGIPENLLRNRTEHGKAQGNHKGQEDNELISHEEDTLSQSSAGDDEFEDNVLALRNFSFISVNVDGKTFRMHALVQVAMRKWLEEYGELDRWKQQFVKNLYAEFPTGEYENWASIRGGKGA</sequence>
<dbReference type="Proteomes" id="UP000799755">
    <property type="component" value="Unassembled WGS sequence"/>
</dbReference>
<reference evidence="1" key="1">
    <citation type="journal article" date="2020" name="Stud. Mycol.">
        <title>101 Dothideomycetes genomes: a test case for predicting lifestyles and emergence of pathogens.</title>
        <authorList>
            <person name="Haridas S."/>
            <person name="Albert R."/>
            <person name="Binder M."/>
            <person name="Bloem J."/>
            <person name="Labutti K."/>
            <person name="Salamov A."/>
            <person name="Andreopoulos B."/>
            <person name="Baker S."/>
            <person name="Barry K."/>
            <person name="Bills G."/>
            <person name="Bluhm B."/>
            <person name="Cannon C."/>
            <person name="Castanera R."/>
            <person name="Culley D."/>
            <person name="Daum C."/>
            <person name="Ezra D."/>
            <person name="Gonzalez J."/>
            <person name="Henrissat B."/>
            <person name="Kuo A."/>
            <person name="Liang C."/>
            <person name="Lipzen A."/>
            <person name="Lutzoni F."/>
            <person name="Magnuson J."/>
            <person name="Mondo S."/>
            <person name="Nolan M."/>
            <person name="Ohm R."/>
            <person name="Pangilinan J."/>
            <person name="Park H.-J."/>
            <person name="Ramirez L."/>
            <person name="Alfaro M."/>
            <person name="Sun H."/>
            <person name="Tritt A."/>
            <person name="Yoshinaga Y."/>
            <person name="Zwiers L.-H."/>
            <person name="Turgeon B."/>
            <person name="Goodwin S."/>
            <person name="Spatafora J."/>
            <person name="Crous P."/>
            <person name="Grigoriev I."/>
        </authorList>
    </citation>
    <scope>NUCLEOTIDE SEQUENCE</scope>
    <source>
        <strain evidence="1">ATCC 200398</strain>
    </source>
</reference>
<gene>
    <name evidence="1" type="ORF">BDR25DRAFT_315181</name>
</gene>
<keyword evidence="2" id="KW-1185">Reference proteome</keyword>
<evidence type="ECO:0000313" key="2">
    <source>
        <dbReference type="Proteomes" id="UP000799755"/>
    </source>
</evidence>
<name>A0ACB6QRR4_9PLEO</name>
<comment type="caution">
    <text evidence="1">The sequence shown here is derived from an EMBL/GenBank/DDBJ whole genome shotgun (WGS) entry which is preliminary data.</text>
</comment>